<dbReference type="PANTHER" id="PTHR30625:SF11">
    <property type="entry name" value="MOTA_TOLQ_EXBB PROTON CHANNEL DOMAIN-CONTAINING PROTEIN"/>
    <property type="match status" value="1"/>
</dbReference>
<evidence type="ECO:0000256" key="5">
    <source>
        <dbReference type="ARBA" id="ARBA00023136"/>
    </source>
</evidence>
<evidence type="ECO:0000256" key="1">
    <source>
        <dbReference type="ARBA" id="ARBA00004651"/>
    </source>
</evidence>
<organism evidence="9 10">
    <name type="scientific">Rubellicoccus peritrichatus</name>
    <dbReference type="NCBI Taxonomy" id="3080537"/>
    <lineage>
        <taxon>Bacteria</taxon>
        <taxon>Pseudomonadati</taxon>
        <taxon>Verrucomicrobiota</taxon>
        <taxon>Opitutia</taxon>
        <taxon>Puniceicoccales</taxon>
        <taxon>Cerasicoccaceae</taxon>
        <taxon>Rubellicoccus</taxon>
    </lineage>
</organism>
<feature type="transmembrane region" description="Helical" evidence="7">
    <location>
        <begin position="152"/>
        <end position="173"/>
    </location>
</feature>
<dbReference type="RefSeq" id="WP_317835238.1">
    <property type="nucleotide sequence ID" value="NZ_CP136920.1"/>
</dbReference>
<evidence type="ECO:0000256" key="4">
    <source>
        <dbReference type="ARBA" id="ARBA00022989"/>
    </source>
</evidence>
<dbReference type="AlphaFoldDB" id="A0AAQ3LDS4"/>
<accession>A0AAQ3LDS4</accession>
<dbReference type="InterPro" id="IPR002898">
    <property type="entry name" value="MotA_ExbB_proton_chnl"/>
</dbReference>
<comment type="subcellular location">
    <subcellularLocation>
        <location evidence="1">Cell membrane</location>
        <topology evidence="1">Multi-pass membrane protein</topology>
    </subcellularLocation>
    <subcellularLocation>
        <location evidence="6">Membrane</location>
        <topology evidence="6">Multi-pass membrane protein</topology>
    </subcellularLocation>
</comment>
<evidence type="ECO:0000256" key="6">
    <source>
        <dbReference type="RuleBase" id="RU004057"/>
    </source>
</evidence>
<gene>
    <name evidence="9" type="ORF">RZN69_06380</name>
</gene>
<keyword evidence="4 7" id="KW-1133">Transmembrane helix</keyword>
<dbReference type="InterPro" id="IPR050790">
    <property type="entry name" value="ExbB/TolQ_transport"/>
</dbReference>
<keyword evidence="10" id="KW-1185">Reference proteome</keyword>
<name>A0AAQ3LDS4_9BACT</name>
<sequence>MFNALISDALNLWQQGGYLMWPLALLAFFIYYSSLELFLYFSRCGFHRPSDRQWMSWIDEPKKAEGEVGRIIRYGQQNVFSLKDIRDRFAEIRTAQLSRIDRRVRFLIVLVSTAPLTGLLGTVVGMLATFAGLSLASSGQTVDLVAAGISEALITTQTGLMIAIPGYVFIYAINRRRNELALFLHRLESVTMKRFKEGVV</sequence>
<evidence type="ECO:0000256" key="7">
    <source>
        <dbReference type="SAM" id="Phobius"/>
    </source>
</evidence>
<keyword evidence="6" id="KW-0653">Protein transport</keyword>
<evidence type="ECO:0000256" key="2">
    <source>
        <dbReference type="ARBA" id="ARBA00022475"/>
    </source>
</evidence>
<evidence type="ECO:0000259" key="8">
    <source>
        <dbReference type="Pfam" id="PF01618"/>
    </source>
</evidence>
<comment type="similarity">
    <text evidence="6">Belongs to the exbB/tolQ family.</text>
</comment>
<keyword evidence="6" id="KW-0813">Transport</keyword>
<dbReference type="EMBL" id="CP136920">
    <property type="protein sequence ID" value="WOO42712.1"/>
    <property type="molecule type" value="Genomic_DNA"/>
</dbReference>
<keyword evidence="3 7" id="KW-0812">Transmembrane</keyword>
<proteinExistence type="inferred from homology"/>
<evidence type="ECO:0000313" key="10">
    <source>
        <dbReference type="Proteomes" id="UP001304300"/>
    </source>
</evidence>
<dbReference type="GO" id="GO:0005886">
    <property type="term" value="C:plasma membrane"/>
    <property type="evidence" value="ECO:0007669"/>
    <property type="project" value="UniProtKB-SubCell"/>
</dbReference>
<keyword evidence="5 7" id="KW-0472">Membrane</keyword>
<keyword evidence="2" id="KW-1003">Cell membrane</keyword>
<protein>
    <submittedName>
        <fullName evidence="9">MotA/TolQ/ExbB proton channel family protein</fullName>
    </submittedName>
</protein>
<dbReference type="GO" id="GO:0017038">
    <property type="term" value="P:protein import"/>
    <property type="evidence" value="ECO:0007669"/>
    <property type="project" value="TreeGrafter"/>
</dbReference>
<evidence type="ECO:0000313" key="9">
    <source>
        <dbReference type="EMBL" id="WOO42712.1"/>
    </source>
</evidence>
<dbReference type="Proteomes" id="UP001304300">
    <property type="component" value="Chromosome"/>
</dbReference>
<reference evidence="9 10" key="1">
    <citation type="submission" date="2023-10" db="EMBL/GenBank/DDBJ databases">
        <title>Rubellicoccus peritrichatus gen. nov., sp. nov., isolated from an algae of coral reef tank.</title>
        <authorList>
            <person name="Luo J."/>
        </authorList>
    </citation>
    <scope>NUCLEOTIDE SEQUENCE [LARGE SCALE GENOMIC DNA]</scope>
    <source>
        <strain evidence="9 10">CR14</strain>
    </source>
</reference>
<feature type="transmembrane region" description="Helical" evidence="7">
    <location>
        <begin position="20"/>
        <end position="42"/>
    </location>
</feature>
<feature type="domain" description="MotA/TolQ/ExbB proton channel" evidence="8">
    <location>
        <begin position="70"/>
        <end position="180"/>
    </location>
</feature>
<dbReference type="PANTHER" id="PTHR30625">
    <property type="entry name" value="PROTEIN TOLQ"/>
    <property type="match status" value="1"/>
</dbReference>
<evidence type="ECO:0000256" key="3">
    <source>
        <dbReference type="ARBA" id="ARBA00022692"/>
    </source>
</evidence>
<dbReference type="KEGG" id="puo:RZN69_06380"/>
<dbReference type="Pfam" id="PF01618">
    <property type="entry name" value="MotA_ExbB"/>
    <property type="match status" value="1"/>
</dbReference>
<feature type="transmembrane region" description="Helical" evidence="7">
    <location>
        <begin position="106"/>
        <end position="132"/>
    </location>
</feature>